<evidence type="ECO:0000313" key="3">
    <source>
        <dbReference type="Proteomes" id="UP000267128"/>
    </source>
</evidence>
<keyword evidence="3" id="KW-1185">Reference proteome</keyword>
<reference evidence="2 3" key="1">
    <citation type="submission" date="2018-11" db="EMBL/GenBank/DDBJ databases">
        <authorList>
            <person name="Li F."/>
        </authorList>
    </citation>
    <scope>NUCLEOTIDE SEQUENCE [LARGE SCALE GENOMIC DNA]</scope>
    <source>
        <strain evidence="2 3">Gsoil 097</strain>
    </source>
</reference>
<dbReference type="EMBL" id="RJSE01000007">
    <property type="protein sequence ID" value="RNL62690.1"/>
    <property type="molecule type" value="Genomic_DNA"/>
</dbReference>
<dbReference type="InterPro" id="IPR011055">
    <property type="entry name" value="Dup_hybrid_motif"/>
</dbReference>
<dbReference type="InterPro" id="IPR016047">
    <property type="entry name" value="M23ase_b-sheet_dom"/>
</dbReference>
<evidence type="ECO:0000259" key="1">
    <source>
        <dbReference type="Pfam" id="PF01551"/>
    </source>
</evidence>
<proteinExistence type="predicted"/>
<gene>
    <name evidence="2" type="ORF">EFK50_13135</name>
</gene>
<evidence type="ECO:0000313" key="2">
    <source>
        <dbReference type="EMBL" id="RNL62690.1"/>
    </source>
</evidence>
<accession>A0A3N0CGW1</accession>
<feature type="domain" description="M23ase beta-sheet core" evidence="1">
    <location>
        <begin position="237"/>
        <end position="327"/>
    </location>
</feature>
<dbReference type="GO" id="GO:0004222">
    <property type="term" value="F:metalloendopeptidase activity"/>
    <property type="evidence" value="ECO:0007669"/>
    <property type="project" value="TreeGrafter"/>
</dbReference>
<organism evidence="2 3">
    <name type="scientific">Nocardioides marmoriginsengisoli</name>
    <dbReference type="NCBI Taxonomy" id="661483"/>
    <lineage>
        <taxon>Bacteria</taxon>
        <taxon>Bacillati</taxon>
        <taxon>Actinomycetota</taxon>
        <taxon>Actinomycetes</taxon>
        <taxon>Propionibacteriales</taxon>
        <taxon>Nocardioidaceae</taxon>
        <taxon>Nocardioides</taxon>
    </lineage>
</organism>
<dbReference type="Gene3D" id="2.70.70.10">
    <property type="entry name" value="Glucose Permease (Domain IIA)"/>
    <property type="match status" value="1"/>
</dbReference>
<dbReference type="PANTHER" id="PTHR21666:SF270">
    <property type="entry name" value="MUREIN HYDROLASE ACTIVATOR ENVC"/>
    <property type="match status" value="1"/>
</dbReference>
<comment type="caution">
    <text evidence="2">The sequence shown here is derived from an EMBL/GenBank/DDBJ whole genome shotgun (WGS) entry which is preliminary data.</text>
</comment>
<dbReference type="AlphaFoldDB" id="A0A3N0CGW1"/>
<dbReference type="OrthoDB" id="5171895at2"/>
<dbReference type="SUPFAM" id="SSF51261">
    <property type="entry name" value="Duplicated hybrid motif"/>
    <property type="match status" value="1"/>
</dbReference>
<dbReference type="InterPro" id="IPR050570">
    <property type="entry name" value="Cell_wall_metabolism_enzyme"/>
</dbReference>
<name>A0A3N0CGW1_9ACTN</name>
<dbReference type="Pfam" id="PF01551">
    <property type="entry name" value="Peptidase_M23"/>
    <property type="match status" value="1"/>
</dbReference>
<dbReference type="CDD" id="cd12797">
    <property type="entry name" value="M23_peptidase"/>
    <property type="match status" value="1"/>
</dbReference>
<protein>
    <submittedName>
        <fullName evidence="2">M23 family metallopeptidase</fullName>
    </submittedName>
</protein>
<dbReference type="RefSeq" id="WP_123227985.1">
    <property type="nucleotide sequence ID" value="NZ_RJSE01000007.1"/>
</dbReference>
<dbReference type="PANTHER" id="PTHR21666">
    <property type="entry name" value="PEPTIDASE-RELATED"/>
    <property type="match status" value="1"/>
</dbReference>
<dbReference type="Proteomes" id="UP000267128">
    <property type="component" value="Unassembled WGS sequence"/>
</dbReference>
<sequence length="353" mass="36816">MGNHSAAKYGAPLLLGGVALPILFLALIGSQASQPPDPCGHGVVADPATTVANQKIDAEQMSVATQIVAAARAFGPTSNKPHAAVIALATARQESGIRNLGYGDRDSLGAFQQRPSQGWGTIDQIRNVSHATTTFLQHLVRVPGWETMRVTDAAATVQRPAEEYSGLYEQWVPLANDLTKQLWPGAILALAAATNTQSCNPIVLAAAGTIVYPVPATFTATNQNNWGHSGGHWSSWHTGTDFSVQCGTPVLAATSGTIGIDRSQSWAGPWLVTVVTGPSSLATWYAHMQQVLVSPGQVVTAGQQIGKVGALGNATGCHLHFEVHLHNGSIYGPDNTDPTPWLAAHAGRAAGPG</sequence>